<reference evidence="1 2" key="1">
    <citation type="submission" date="2020-05" db="EMBL/GenBank/DDBJ databases">
        <title>WGS assembly of Panicum virgatum.</title>
        <authorList>
            <person name="Lovell J.T."/>
            <person name="Jenkins J."/>
            <person name="Shu S."/>
            <person name="Juenger T.E."/>
            <person name="Schmutz J."/>
        </authorList>
    </citation>
    <scope>NUCLEOTIDE SEQUENCE [LARGE SCALE GENOMIC DNA]</scope>
    <source>
        <strain evidence="2">cv. AP13</strain>
    </source>
</reference>
<dbReference type="Proteomes" id="UP000823388">
    <property type="component" value="Chromosome 7K"/>
</dbReference>
<accession>A0A8T0Q924</accession>
<gene>
    <name evidence="1" type="ORF">PVAP13_7KG046618</name>
</gene>
<organism evidence="1 2">
    <name type="scientific">Panicum virgatum</name>
    <name type="common">Blackwell switchgrass</name>
    <dbReference type="NCBI Taxonomy" id="38727"/>
    <lineage>
        <taxon>Eukaryota</taxon>
        <taxon>Viridiplantae</taxon>
        <taxon>Streptophyta</taxon>
        <taxon>Embryophyta</taxon>
        <taxon>Tracheophyta</taxon>
        <taxon>Spermatophyta</taxon>
        <taxon>Magnoliopsida</taxon>
        <taxon>Liliopsida</taxon>
        <taxon>Poales</taxon>
        <taxon>Poaceae</taxon>
        <taxon>PACMAD clade</taxon>
        <taxon>Panicoideae</taxon>
        <taxon>Panicodae</taxon>
        <taxon>Paniceae</taxon>
        <taxon>Panicinae</taxon>
        <taxon>Panicum</taxon>
        <taxon>Panicum sect. Hiantes</taxon>
    </lineage>
</organism>
<keyword evidence="2" id="KW-1185">Reference proteome</keyword>
<dbReference type="AlphaFoldDB" id="A0A8T0Q924"/>
<comment type="caution">
    <text evidence="1">The sequence shown here is derived from an EMBL/GenBank/DDBJ whole genome shotgun (WGS) entry which is preliminary data.</text>
</comment>
<evidence type="ECO:0000313" key="2">
    <source>
        <dbReference type="Proteomes" id="UP000823388"/>
    </source>
</evidence>
<proteinExistence type="predicted"/>
<sequence>MRRHSAPLPPGLRCLLPHLLLPLVPPPPTRVFPVTFVPIDCSVVSQACRSMAVPVRNARGFSQP</sequence>
<protein>
    <submittedName>
        <fullName evidence="1">Uncharacterized protein</fullName>
    </submittedName>
</protein>
<evidence type="ECO:0000313" key="1">
    <source>
        <dbReference type="EMBL" id="KAG2570390.1"/>
    </source>
</evidence>
<dbReference type="EMBL" id="CM029049">
    <property type="protein sequence ID" value="KAG2570390.1"/>
    <property type="molecule type" value="Genomic_DNA"/>
</dbReference>
<name>A0A8T0Q924_PANVG</name>